<evidence type="ECO:0000256" key="1">
    <source>
        <dbReference type="SAM" id="Phobius"/>
    </source>
</evidence>
<dbReference type="OrthoDB" id="9782395at2"/>
<accession>A0A3M8DRC7</accession>
<dbReference type="InterPro" id="IPR003848">
    <property type="entry name" value="DUF218"/>
</dbReference>
<dbReference type="GO" id="GO:0005886">
    <property type="term" value="C:plasma membrane"/>
    <property type="evidence" value="ECO:0007669"/>
    <property type="project" value="TreeGrafter"/>
</dbReference>
<dbReference type="GO" id="GO:0043164">
    <property type="term" value="P:Gram-negative-bacterium-type cell wall biogenesis"/>
    <property type="evidence" value="ECO:0007669"/>
    <property type="project" value="TreeGrafter"/>
</dbReference>
<dbReference type="GO" id="GO:0000270">
    <property type="term" value="P:peptidoglycan metabolic process"/>
    <property type="evidence" value="ECO:0007669"/>
    <property type="project" value="TreeGrafter"/>
</dbReference>
<dbReference type="InterPro" id="IPR051599">
    <property type="entry name" value="Cell_Envelope_Assoc"/>
</dbReference>
<feature type="transmembrane region" description="Helical" evidence="1">
    <location>
        <begin position="9"/>
        <end position="28"/>
    </location>
</feature>
<dbReference type="PANTHER" id="PTHR30336:SF4">
    <property type="entry name" value="ENVELOPE BIOGENESIS FACTOR ELYC"/>
    <property type="match status" value="1"/>
</dbReference>
<dbReference type="Gene3D" id="3.40.50.620">
    <property type="entry name" value="HUPs"/>
    <property type="match status" value="1"/>
</dbReference>
<proteinExistence type="predicted"/>
<feature type="domain" description="DUF218" evidence="2">
    <location>
        <begin position="41"/>
        <end position="171"/>
    </location>
</feature>
<keyword evidence="1" id="KW-1133">Transmembrane helix</keyword>
<protein>
    <submittedName>
        <fullName evidence="3">YdcF family protein</fullName>
    </submittedName>
</protein>
<gene>
    <name evidence="3" type="ORF">EDM56_10065</name>
</gene>
<keyword evidence="1" id="KW-0812">Transmembrane</keyword>
<comment type="caution">
    <text evidence="3">The sequence shown here is derived from an EMBL/GenBank/DDBJ whole genome shotgun (WGS) entry which is preliminary data.</text>
</comment>
<dbReference type="EMBL" id="RHHQ01000008">
    <property type="protein sequence ID" value="RNB89527.1"/>
    <property type="molecule type" value="Genomic_DNA"/>
</dbReference>
<evidence type="ECO:0000259" key="2">
    <source>
        <dbReference type="Pfam" id="PF02698"/>
    </source>
</evidence>
<dbReference type="CDD" id="cd06259">
    <property type="entry name" value="YdcF-like"/>
    <property type="match status" value="1"/>
</dbReference>
<keyword evidence="1" id="KW-0472">Membrane</keyword>
<dbReference type="PANTHER" id="PTHR30336">
    <property type="entry name" value="INNER MEMBRANE PROTEIN, PROBABLE PERMEASE"/>
    <property type="match status" value="1"/>
</dbReference>
<organism evidence="3 4">
    <name type="scientific">Brevibacillus fluminis</name>
    <dbReference type="NCBI Taxonomy" id="511487"/>
    <lineage>
        <taxon>Bacteria</taxon>
        <taxon>Bacillati</taxon>
        <taxon>Bacillota</taxon>
        <taxon>Bacilli</taxon>
        <taxon>Bacillales</taxon>
        <taxon>Paenibacillaceae</taxon>
        <taxon>Brevibacillus</taxon>
    </lineage>
</organism>
<dbReference type="InterPro" id="IPR014729">
    <property type="entry name" value="Rossmann-like_a/b/a_fold"/>
</dbReference>
<keyword evidence="4" id="KW-1185">Reference proteome</keyword>
<dbReference type="Proteomes" id="UP000271031">
    <property type="component" value="Unassembled WGS sequence"/>
</dbReference>
<dbReference type="AlphaFoldDB" id="A0A3M8DRC7"/>
<dbReference type="RefSeq" id="WP_122917783.1">
    <property type="nucleotide sequence ID" value="NZ_RHHQ01000008.1"/>
</dbReference>
<reference evidence="3 4" key="1">
    <citation type="submission" date="2018-10" db="EMBL/GenBank/DDBJ databases">
        <title>Phylogenomics of Brevibacillus.</title>
        <authorList>
            <person name="Dunlap C."/>
        </authorList>
    </citation>
    <scope>NUCLEOTIDE SEQUENCE [LARGE SCALE GENOMIC DNA]</scope>
    <source>
        <strain evidence="3 4">JCM 15716</strain>
    </source>
</reference>
<evidence type="ECO:0000313" key="3">
    <source>
        <dbReference type="EMBL" id="RNB89527.1"/>
    </source>
</evidence>
<name>A0A3M8DRC7_9BACL</name>
<evidence type="ECO:0000313" key="4">
    <source>
        <dbReference type="Proteomes" id="UP000271031"/>
    </source>
</evidence>
<sequence length="197" mass="21996">MRGQRSRKFIAFVLLIVIVWSGFILHRINEVERQAMPHKADVAIVLGAAVWGDVPSPGLSERLDVAVTMYQEHYVSKLIVSGGLGTGKQVSEAVAMQRYLIQKGIPEQDILLEDQSRSTFENLVNSKQLMLENGFTTALVISHGYHLARAVDIASTLHMTVFPVAAETHVLFVPYHKAREILAYTKWKVMSLIGEPE</sequence>
<dbReference type="Pfam" id="PF02698">
    <property type="entry name" value="DUF218"/>
    <property type="match status" value="1"/>
</dbReference>